<keyword evidence="1" id="KW-1133">Transmembrane helix</keyword>
<gene>
    <name evidence="2" type="ORF">SAMN04488006_2504</name>
</gene>
<keyword evidence="1" id="KW-0472">Membrane</keyword>
<name>A0A1I6RIA8_9FLAO</name>
<dbReference type="Proteomes" id="UP000199312">
    <property type="component" value="Unassembled WGS sequence"/>
</dbReference>
<dbReference type="RefSeq" id="WP_090227326.1">
    <property type="nucleotide sequence ID" value="NZ_FOZP01000006.1"/>
</dbReference>
<sequence>MNQYVELVKEYPILSAIIQFAVLGTFGDIISKWLQQRVIFLPYKFSILFLKMLEWAFLGICIKYAFIGFQGFVESLISHKLLPNLGLFGSAFSVSVLMNLQFGLLLVILHRFLDNLISRENNWKNIDKGMFSLVWFWIPAHTITFMLDKPFQIGLAAVWSVILGIILGYYNREIKS</sequence>
<dbReference type="EMBL" id="FOZP01000006">
    <property type="protein sequence ID" value="SFS64479.1"/>
    <property type="molecule type" value="Genomic_DNA"/>
</dbReference>
<reference evidence="3" key="1">
    <citation type="submission" date="2016-10" db="EMBL/GenBank/DDBJ databases">
        <authorList>
            <person name="Varghese N."/>
            <person name="Submissions S."/>
        </authorList>
    </citation>
    <scope>NUCLEOTIDE SEQUENCE [LARGE SCALE GENOMIC DNA]</scope>
    <source>
        <strain evidence="3">DSM 24450</strain>
    </source>
</reference>
<dbReference type="OrthoDB" id="1115879at2"/>
<evidence type="ECO:0000256" key="1">
    <source>
        <dbReference type="SAM" id="Phobius"/>
    </source>
</evidence>
<feature type="transmembrane region" description="Helical" evidence="1">
    <location>
        <begin position="153"/>
        <end position="170"/>
    </location>
</feature>
<evidence type="ECO:0008006" key="4">
    <source>
        <dbReference type="Google" id="ProtNLM"/>
    </source>
</evidence>
<feature type="transmembrane region" description="Helical" evidence="1">
    <location>
        <begin position="12"/>
        <end position="34"/>
    </location>
</feature>
<keyword evidence="3" id="KW-1185">Reference proteome</keyword>
<proteinExistence type="predicted"/>
<organism evidence="2 3">
    <name type="scientific">Lutibacter maritimus</name>
    <dbReference type="NCBI Taxonomy" id="593133"/>
    <lineage>
        <taxon>Bacteria</taxon>
        <taxon>Pseudomonadati</taxon>
        <taxon>Bacteroidota</taxon>
        <taxon>Flavobacteriia</taxon>
        <taxon>Flavobacteriales</taxon>
        <taxon>Flavobacteriaceae</taxon>
        <taxon>Lutibacter</taxon>
    </lineage>
</organism>
<evidence type="ECO:0000313" key="3">
    <source>
        <dbReference type="Proteomes" id="UP000199312"/>
    </source>
</evidence>
<keyword evidence="1" id="KW-0812">Transmembrane</keyword>
<feature type="transmembrane region" description="Helical" evidence="1">
    <location>
        <begin position="55"/>
        <end position="73"/>
    </location>
</feature>
<evidence type="ECO:0000313" key="2">
    <source>
        <dbReference type="EMBL" id="SFS64479.1"/>
    </source>
</evidence>
<dbReference type="AlphaFoldDB" id="A0A1I6RIA8"/>
<feature type="transmembrane region" description="Helical" evidence="1">
    <location>
        <begin position="85"/>
        <end position="109"/>
    </location>
</feature>
<feature type="transmembrane region" description="Helical" evidence="1">
    <location>
        <begin position="130"/>
        <end position="147"/>
    </location>
</feature>
<protein>
    <recommendedName>
        <fullName evidence="4">Mpv17 / PMP22 family protein</fullName>
    </recommendedName>
</protein>
<accession>A0A1I6RIA8</accession>